<dbReference type="Proteomes" id="UP000467841">
    <property type="component" value="Unassembled WGS sequence"/>
</dbReference>
<reference evidence="3" key="1">
    <citation type="submission" date="2020-01" db="EMBL/GenBank/DDBJ databases">
        <authorList>
            <person name="Mishra B."/>
        </authorList>
    </citation>
    <scope>NUCLEOTIDE SEQUENCE [LARGE SCALE GENOMIC DNA]</scope>
</reference>
<evidence type="ECO:0000259" key="2">
    <source>
        <dbReference type="PROSITE" id="PS50879"/>
    </source>
</evidence>
<proteinExistence type="predicted"/>
<keyword evidence="1" id="KW-0472">Membrane</keyword>
<evidence type="ECO:0000313" key="4">
    <source>
        <dbReference type="Proteomes" id="UP000467841"/>
    </source>
</evidence>
<dbReference type="SUPFAM" id="SSF53098">
    <property type="entry name" value="Ribonuclease H-like"/>
    <property type="match status" value="1"/>
</dbReference>
<dbReference type="CDD" id="cd06222">
    <property type="entry name" value="RNase_H_like"/>
    <property type="match status" value="1"/>
</dbReference>
<dbReference type="InterPro" id="IPR044730">
    <property type="entry name" value="RNase_H-like_dom_plant"/>
</dbReference>
<dbReference type="GO" id="GO:0003676">
    <property type="term" value="F:nucleic acid binding"/>
    <property type="evidence" value="ECO:0007669"/>
    <property type="project" value="InterPro"/>
</dbReference>
<keyword evidence="1" id="KW-1133">Transmembrane helix</keyword>
<dbReference type="AlphaFoldDB" id="A0A6D2JKZ1"/>
<dbReference type="InterPro" id="IPR053151">
    <property type="entry name" value="RNase_H-like"/>
</dbReference>
<dbReference type="InterPro" id="IPR002156">
    <property type="entry name" value="RNaseH_domain"/>
</dbReference>
<evidence type="ECO:0000256" key="1">
    <source>
        <dbReference type="SAM" id="Phobius"/>
    </source>
</evidence>
<gene>
    <name evidence="3" type="ORF">MERR_LOCUS28969</name>
</gene>
<dbReference type="OrthoDB" id="419616at2759"/>
<name>A0A6D2JKZ1_9BRAS</name>
<dbReference type="PROSITE" id="PS50879">
    <property type="entry name" value="RNASE_H_1"/>
    <property type="match status" value="1"/>
</dbReference>
<protein>
    <recommendedName>
        <fullName evidence="2">RNase H type-1 domain-containing protein</fullName>
    </recommendedName>
</protein>
<dbReference type="GO" id="GO:0004523">
    <property type="term" value="F:RNA-DNA hybrid ribonuclease activity"/>
    <property type="evidence" value="ECO:0007669"/>
    <property type="project" value="InterPro"/>
</dbReference>
<feature type="transmembrane region" description="Helical" evidence="1">
    <location>
        <begin position="7"/>
        <end position="28"/>
    </location>
</feature>
<evidence type="ECO:0000313" key="3">
    <source>
        <dbReference type="EMBL" id="CAA7041734.1"/>
    </source>
</evidence>
<dbReference type="EMBL" id="CACVBM020001251">
    <property type="protein sequence ID" value="CAA7041734.1"/>
    <property type="molecule type" value="Genomic_DNA"/>
</dbReference>
<feature type="domain" description="RNase H type-1" evidence="2">
    <location>
        <begin position="339"/>
        <end position="469"/>
    </location>
</feature>
<dbReference type="SUPFAM" id="SSF103473">
    <property type="entry name" value="MFS general substrate transporter"/>
    <property type="match status" value="1"/>
</dbReference>
<dbReference type="Pfam" id="PF13966">
    <property type="entry name" value="zf-RVT"/>
    <property type="match status" value="1"/>
</dbReference>
<dbReference type="PANTHER" id="PTHR47723:SF13">
    <property type="entry name" value="PUTATIVE-RELATED"/>
    <property type="match status" value="1"/>
</dbReference>
<keyword evidence="1" id="KW-0812">Transmembrane</keyword>
<keyword evidence="4" id="KW-1185">Reference proteome</keyword>
<accession>A0A6D2JKZ1</accession>
<organism evidence="3 4">
    <name type="scientific">Microthlaspi erraticum</name>
    <dbReference type="NCBI Taxonomy" id="1685480"/>
    <lineage>
        <taxon>Eukaryota</taxon>
        <taxon>Viridiplantae</taxon>
        <taxon>Streptophyta</taxon>
        <taxon>Embryophyta</taxon>
        <taxon>Tracheophyta</taxon>
        <taxon>Spermatophyta</taxon>
        <taxon>Magnoliopsida</taxon>
        <taxon>eudicotyledons</taxon>
        <taxon>Gunneridae</taxon>
        <taxon>Pentapetalae</taxon>
        <taxon>rosids</taxon>
        <taxon>malvids</taxon>
        <taxon>Brassicales</taxon>
        <taxon>Brassicaceae</taxon>
        <taxon>Coluteocarpeae</taxon>
        <taxon>Microthlaspi</taxon>
    </lineage>
</organism>
<dbReference type="Gene3D" id="3.30.420.10">
    <property type="entry name" value="Ribonuclease H-like superfamily/Ribonuclease H"/>
    <property type="match status" value="1"/>
</dbReference>
<comment type="caution">
    <text evidence="3">The sequence shown here is derived from an EMBL/GenBank/DDBJ whole genome shotgun (WGS) entry which is preliminary data.</text>
</comment>
<sequence>MEEVTTLHGIGHLFMTIFLYCFSAFIVAPTITDVSMAALCPGKDECSLAIYLSGFQQAITGVGSLMMMPLVGSLSDKYGRKSLLTLPMTLNILPLARDLWCPETGWRLELISPYVSVNTTLELKAVVLDCVTGARDRVAWKGSADGQFSVASAYTLLTHSETPRPDMNIFFRRVWSVKVPERVRVFIWLVSHQVIMTNVERKRRHLCDSDVCVVCKGDFETIIHALRDCPAALGIWNRIVPPRMRSDFFSRTLMGWLYETLKDGLVVDGVPWATTFAMGLWWNWKWRCGNVFGENRRCPDRVRFVKELAKEVWRAHEQSTGQGRARIHEERQIGWVPPREGWFKLNTDGASRGNPGPATAGGVLRDRDGRWCGGFALNIGRCSAPLAELWGVYYGLLLAWEKKCSRVELEVDSELVVGFLRTGISESHPLSFLVRLCHGFLAKDWLVQISHVYREANYLADGLANYAFSLAAGFHFLESVPLDVVSMFEADEIGSTRPRNIRM</sequence>
<dbReference type="InterPro" id="IPR036259">
    <property type="entry name" value="MFS_trans_sf"/>
</dbReference>
<dbReference type="InterPro" id="IPR026960">
    <property type="entry name" value="RVT-Znf"/>
</dbReference>
<dbReference type="InterPro" id="IPR036397">
    <property type="entry name" value="RNaseH_sf"/>
</dbReference>
<dbReference type="PANTHER" id="PTHR47723">
    <property type="entry name" value="OS05G0353850 PROTEIN"/>
    <property type="match status" value="1"/>
</dbReference>
<dbReference type="Gene3D" id="1.20.1250.20">
    <property type="entry name" value="MFS general substrate transporter like domains"/>
    <property type="match status" value="1"/>
</dbReference>
<dbReference type="Pfam" id="PF13456">
    <property type="entry name" value="RVT_3"/>
    <property type="match status" value="1"/>
</dbReference>
<dbReference type="InterPro" id="IPR012337">
    <property type="entry name" value="RNaseH-like_sf"/>
</dbReference>